<evidence type="ECO:0000256" key="1">
    <source>
        <dbReference type="SAM" id="MobiDB-lite"/>
    </source>
</evidence>
<sequence length="120" mass="12865">MPGSIDHPKYRDFNAIPSARRVRGGPPIHSSDDFRAGGGRRFLPIDMELSPGAGPAGYVQSKLDRSFSPDSCLEVGIPLVDFKVQISIITQPPSLQSSEACSSGRNRDAFAIFTTKSLGS</sequence>
<accession>A0A8K0MEY9</accession>
<protein>
    <submittedName>
        <fullName evidence="2">Uncharacterized protein</fullName>
    </submittedName>
</protein>
<proteinExistence type="predicted"/>
<gene>
    <name evidence="2" type="ORF">FNV43_RR13274</name>
</gene>
<feature type="compositionally biased region" description="Basic and acidic residues" evidence="1">
    <location>
        <begin position="1"/>
        <end position="12"/>
    </location>
</feature>
<keyword evidence="3" id="KW-1185">Reference proteome</keyword>
<dbReference type="AlphaFoldDB" id="A0A8K0MEY9"/>
<dbReference type="Proteomes" id="UP000796880">
    <property type="component" value="Unassembled WGS sequence"/>
</dbReference>
<comment type="caution">
    <text evidence="2">The sequence shown here is derived from an EMBL/GenBank/DDBJ whole genome shotgun (WGS) entry which is preliminary data.</text>
</comment>
<organism evidence="2 3">
    <name type="scientific">Rhamnella rubrinervis</name>
    <dbReference type="NCBI Taxonomy" id="2594499"/>
    <lineage>
        <taxon>Eukaryota</taxon>
        <taxon>Viridiplantae</taxon>
        <taxon>Streptophyta</taxon>
        <taxon>Embryophyta</taxon>
        <taxon>Tracheophyta</taxon>
        <taxon>Spermatophyta</taxon>
        <taxon>Magnoliopsida</taxon>
        <taxon>eudicotyledons</taxon>
        <taxon>Gunneridae</taxon>
        <taxon>Pentapetalae</taxon>
        <taxon>rosids</taxon>
        <taxon>fabids</taxon>
        <taxon>Rosales</taxon>
        <taxon>Rhamnaceae</taxon>
        <taxon>rhamnoid group</taxon>
        <taxon>Rhamneae</taxon>
        <taxon>Rhamnella</taxon>
    </lineage>
</organism>
<feature type="region of interest" description="Disordered" evidence="1">
    <location>
        <begin position="1"/>
        <end position="37"/>
    </location>
</feature>
<evidence type="ECO:0000313" key="2">
    <source>
        <dbReference type="EMBL" id="KAF3443586.1"/>
    </source>
</evidence>
<dbReference type="EMBL" id="VOIH02000006">
    <property type="protein sequence ID" value="KAF3443586.1"/>
    <property type="molecule type" value="Genomic_DNA"/>
</dbReference>
<name>A0A8K0MEY9_9ROSA</name>
<evidence type="ECO:0000313" key="3">
    <source>
        <dbReference type="Proteomes" id="UP000796880"/>
    </source>
</evidence>
<reference evidence="2" key="1">
    <citation type="submission" date="2020-03" db="EMBL/GenBank/DDBJ databases">
        <title>A high-quality chromosome-level genome assembly of a woody plant with both climbing and erect habits, Rhamnella rubrinervis.</title>
        <authorList>
            <person name="Lu Z."/>
            <person name="Yang Y."/>
            <person name="Zhu X."/>
            <person name="Sun Y."/>
        </authorList>
    </citation>
    <scope>NUCLEOTIDE SEQUENCE</scope>
    <source>
        <strain evidence="2">BYM</strain>
        <tissue evidence="2">Leaf</tissue>
    </source>
</reference>